<evidence type="ECO:0000259" key="5">
    <source>
        <dbReference type="Pfam" id="PF00580"/>
    </source>
</evidence>
<evidence type="ECO:0000256" key="2">
    <source>
        <dbReference type="ARBA" id="ARBA00022801"/>
    </source>
</evidence>
<dbReference type="Gene3D" id="3.40.50.300">
    <property type="entry name" value="P-loop containing nucleotide triphosphate hydrolases"/>
    <property type="match status" value="1"/>
</dbReference>
<organism evidence="6 7">
    <name type="scientific">Pseudoxanthomonas winnipegensis</name>
    <dbReference type="NCBI Taxonomy" id="2480810"/>
    <lineage>
        <taxon>Bacteria</taxon>
        <taxon>Pseudomonadati</taxon>
        <taxon>Pseudomonadota</taxon>
        <taxon>Gammaproteobacteria</taxon>
        <taxon>Lysobacterales</taxon>
        <taxon>Lysobacteraceae</taxon>
        <taxon>Pseudoxanthomonas</taxon>
    </lineage>
</organism>
<dbReference type="EC" id="3.6.4.12" evidence="6"/>
<dbReference type="AlphaFoldDB" id="A0AAW8G9K5"/>
<evidence type="ECO:0000256" key="4">
    <source>
        <dbReference type="ARBA" id="ARBA00022840"/>
    </source>
</evidence>
<proteinExistence type="predicted"/>
<evidence type="ECO:0000256" key="3">
    <source>
        <dbReference type="ARBA" id="ARBA00022806"/>
    </source>
</evidence>
<name>A0AAW8G9K5_9GAMM</name>
<dbReference type="Pfam" id="PF00580">
    <property type="entry name" value="UvrD-helicase"/>
    <property type="match status" value="1"/>
</dbReference>
<dbReference type="GO" id="GO:0016787">
    <property type="term" value="F:hydrolase activity"/>
    <property type="evidence" value="ECO:0007669"/>
    <property type="project" value="UniProtKB-KW"/>
</dbReference>
<evidence type="ECO:0000256" key="1">
    <source>
        <dbReference type="ARBA" id="ARBA00022741"/>
    </source>
</evidence>
<dbReference type="SUPFAM" id="SSF52540">
    <property type="entry name" value="P-loop containing nucleoside triphosphate hydrolases"/>
    <property type="match status" value="1"/>
</dbReference>
<protein>
    <submittedName>
        <fullName evidence="6">DNA helicase-2/ATP-dependent DNA helicase PcrA</fullName>
        <ecNumber evidence="6">3.6.4.12</ecNumber>
    </submittedName>
</protein>
<dbReference type="GO" id="GO:0003678">
    <property type="term" value="F:DNA helicase activity"/>
    <property type="evidence" value="ECO:0007669"/>
    <property type="project" value="UniProtKB-EC"/>
</dbReference>
<gene>
    <name evidence="6" type="ORF">QE383_001342</name>
</gene>
<dbReference type="Proteomes" id="UP001234354">
    <property type="component" value="Unassembled WGS sequence"/>
</dbReference>
<dbReference type="InterPro" id="IPR027417">
    <property type="entry name" value="P-loop_NTPase"/>
</dbReference>
<keyword evidence="1" id="KW-0547">Nucleotide-binding</keyword>
<accession>A0AAW8G9K5</accession>
<evidence type="ECO:0000313" key="6">
    <source>
        <dbReference type="EMBL" id="MDQ1119034.1"/>
    </source>
</evidence>
<keyword evidence="2 6" id="KW-0378">Hydrolase</keyword>
<dbReference type="EMBL" id="JAUTBB010000001">
    <property type="protein sequence ID" value="MDQ1119034.1"/>
    <property type="molecule type" value="Genomic_DNA"/>
</dbReference>
<keyword evidence="3 6" id="KW-0347">Helicase</keyword>
<feature type="domain" description="UvrD-like helicase ATP-binding" evidence="5">
    <location>
        <begin position="122"/>
        <end position="178"/>
    </location>
</feature>
<dbReference type="InterPro" id="IPR014016">
    <property type="entry name" value="UvrD-like_ATP-bd"/>
</dbReference>
<comment type="caution">
    <text evidence="6">The sequence shown here is derived from an EMBL/GenBank/DDBJ whole genome shotgun (WGS) entry which is preliminary data.</text>
</comment>
<dbReference type="RefSeq" id="WP_306991924.1">
    <property type="nucleotide sequence ID" value="NZ_JAUTBB010000001.1"/>
</dbReference>
<reference evidence="6" key="1">
    <citation type="submission" date="2023-07" db="EMBL/GenBank/DDBJ databases">
        <title>Functional and genomic diversity of the sorghum phyllosphere microbiome.</title>
        <authorList>
            <person name="Shade A."/>
        </authorList>
    </citation>
    <scope>NUCLEOTIDE SEQUENCE</scope>
    <source>
        <strain evidence="6">SORGH_AS_0908</strain>
    </source>
</reference>
<dbReference type="GO" id="GO:0005524">
    <property type="term" value="F:ATP binding"/>
    <property type="evidence" value="ECO:0007669"/>
    <property type="project" value="UniProtKB-KW"/>
</dbReference>
<keyword evidence="4" id="KW-0067">ATP-binding</keyword>
<sequence length="360" mass="40684">MGNQLTLAVAGSRKTQGIVEHCAFAPRERRVLVLTYTQANQEELVSRLKRYAGDHHHVEVMGWFAFLLRHFARPFLPFKFHGCRVLGFNFDGRPHRMAKGIGRFLDSSGAAYGCELGRLAYELVEESKGALLKRLECIYHEILIDEVQDLSAYDWEIIDVLLRSSIEIRMVGDIRQSVLATNPRSSKNSKYSYAGAIKWARERHAEGILEIVESVTTWRCHPVVAKFSDSIFDPSWEFPETQSENETVTDHDGVFLLATKHVTEYVHSFQPQCLRYNVLSGRAFDLDYLNFKVSKGMTYERVLIVPTGPIAKFIAAGVHLEANAASSFYVAVTRARQSVAIVIDRPGKSTLPYWSPAPLS</sequence>
<evidence type="ECO:0000313" key="7">
    <source>
        <dbReference type="Proteomes" id="UP001234354"/>
    </source>
</evidence>